<keyword evidence="5" id="KW-0648">Protein biosynthesis</keyword>
<keyword evidence="4" id="KW-0067">ATP-binding</keyword>
<dbReference type="AlphaFoldDB" id="A0AAW1XEK3"/>
<dbReference type="FunFam" id="3.30.930.10:FF:000007">
    <property type="entry name" value="Bifunctional glutamate/proline--tRNA ligase"/>
    <property type="match status" value="1"/>
</dbReference>
<dbReference type="Proteomes" id="UP001457282">
    <property type="component" value="Unassembled WGS sequence"/>
</dbReference>
<dbReference type="GO" id="GO:0005524">
    <property type="term" value="F:ATP binding"/>
    <property type="evidence" value="ECO:0007669"/>
    <property type="project" value="UniProtKB-KW"/>
</dbReference>
<evidence type="ECO:0000256" key="4">
    <source>
        <dbReference type="ARBA" id="ARBA00022840"/>
    </source>
</evidence>
<dbReference type="InterPro" id="IPR004154">
    <property type="entry name" value="Anticodon-bd"/>
</dbReference>
<protein>
    <recommendedName>
        <fullName evidence="1">proline--tRNA ligase</fullName>
        <ecNumber evidence="1">6.1.1.15</ecNumber>
    </recommendedName>
    <alternativeName>
        <fullName evidence="7">Prolyl-tRNA synthetase</fullName>
    </alternativeName>
</protein>
<evidence type="ECO:0000256" key="6">
    <source>
        <dbReference type="ARBA" id="ARBA00023146"/>
    </source>
</evidence>
<reference evidence="11 12" key="1">
    <citation type="journal article" date="2023" name="G3 (Bethesda)">
        <title>A chromosome-length genome assembly and annotation of blackberry (Rubus argutus, cv. 'Hillquist').</title>
        <authorList>
            <person name="Bruna T."/>
            <person name="Aryal R."/>
            <person name="Dudchenko O."/>
            <person name="Sargent D.J."/>
            <person name="Mead D."/>
            <person name="Buti M."/>
            <person name="Cavallini A."/>
            <person name="Hytonen T."/>
            <person name="Andres J."/>
            <person name="Pham M."/>
            <person name="Weisz D."/>
            <person name="Mascagni F."/>
            <person name="Usai G."/>
            <person name="Natali L."/>
            <person name="Bassil N."/>
            <person name="Fernandez G.E."/>
            <person name="Lomsadze A."/>
            <person name="Armour M."/>
            <person name="Olukolu B."/>
            <person name="Poorten T."/>
            <person name="Britton C."/>
            <person name="Davik J."/>
            <person name="Ashrafi H."/>
            <person name="Aiden E.L."/>
            <person name="Borodovsky M."/>
            <person name="Worthington M."/>
        </authorList>
    </citation>
    <scope>NUCLEOTIDE SEQUENCE [LARGE SCALE GENOMIC DNA]</scope>
    <source>
        <strain evidence="11">PI 553951</strain>
    </source>
</reference>
<dbReference type="Pfam" id="PF03129">
    <property type="entry name" value="HGTP_anticodon"/>
    <property type="match status" value="1"/>
</dbReference>
<dbReference type="Pfam" id="PF09180">
    <property type="entry name" value="ProRS-C_1"/>
    <property type="match status" value="1"/>
</dbReference>
<comment type="caution">
    <text evidence="11">The sequence shown here is derived from an EMBL/GenBank/DDBJ whole genome shotgun (WGS) entry which is preliminary data.</text>
</comment>
<gene>
    <name evidence="11" type="ORF">M0R45_021311</name>
</gene>
<keyword evidence="6" id="KW-0030">Aminoacyl-tRNA synthetase</keyword>
<dbReference type="InterPro" id="IPR002314">
    <property type="entry name" value="aa-tRNA-synt_IIb"/>
</dbReference>
<evidence type="ECO:0000256" key="3">
    <source>
        <dbReference type="ARBA" id="ARBA00022741"/>
    </source>
</evidence>
<evidence type="ECO:0000256" key="7">
    <source>
        <dbReference type="ARBA" id="ARBA00029731"/>
    </source>
</evidence>
<dbReference type="Gene3D" id="3.40.50.800">
    <property type="entry name" value="Anticodon-binding domain"/>
    <property type="match status" value="1"/>
</dbReference>
<evidence type="ECO:0000313" key="11">
    <source>
        <dbReference type="EMBL" id="KAK9934157.1"/>
    </source>
</evidence>
<keyword evidence="3" id="KW-0547">Nucleotide-binding</keyword>
<dbReference type="InterPro" id="IPR004499">
    <property type="entry name" value="Pro-tRNA-ligase_IIa_arc-type"/>
</dbReference>
<evidence type="ECO:0000256" key="9">
    <source>
        <dbReference type="SAM" id="MobiDB-lite"/>
    </source>
</evidence>
<dbReference type="Gene3D" id="3.30.110.30">
    <property type="entry name" value="C-terminal domain of ProRS"/>
    <property type="match status" value="1"/>
</dbReference>
<dbReference type="FunFam" id="3.30.110.30:FF:000003">
    <property type="entry name" value="Proline--tRNA ligase, cytoplasmic"/>
    <property type="match status" value="1"/>
</dbReference>
<dbReference type="SUPFAM" id="SSF64586">
    <property type="entry name" value="C-terminal domain of ProRS"/>
    <property type="match status" value="1"/>
</dbReference>
<dbReference type="SUPFAM" id="SSF55681">
    <property type="entry name" value="Class II aaRS and biotin synthetases"/>
    <property type="match status" value="1"/>
</dbReference>
<sequence>MADNGGKKPNANAKAKGSGGGGGKKKEVKKETGLGLTKKKDENFGEWYSEVVVHGEMIEYYDISGCYILRPWTMAIWETMQTFFDAEIKKMRIKNCYFPLFVSPAVLEKEKDHIEGFAPEVAWVTKSGKSELEVPIAIRPTSETVMYPYYSKWIRGHRDLPLKLNQWCNVVRWEFSNPTPFIRSREFLWQEGHTAFATKEEADKEVLEILELYRRIYEEYLAIPVVKGKKSENEKFAGGLYTTSVEGATSHCLGQNFAKMFDITFENEKGEKAMIWQNSWAYSTRTIGVMVMVHGDDRGLVLPPKVASVQAIVIPVPYKDVDTEAIFDACLKTVETLNEAGFRVEADLRDNYSPGWKYSHWEMKGVPLRIEIGPKDLKNNQVRCARRDNSAKVDIPMNNLVEEVKEMFAKIQQNLFDVAKQKRDASIQVTRTWDEFTEALNEKKLILAPWCDEKEVEEDVKARTKGEIGAAKSLCSPFDQPDLPEGTLCFASGKPAKKWTYWGRSY</sequence>
<dbReference type="PANTHER" id="PTHR43382">
    <property type="entry name" value="PROLYL-TRNA SYNTHETASE"/>
    <property type="match status" value="1"/>
</dbReference>
<dbReference type="InterPro" id="IPR045864">
    <property type="entry name" value="aa-tRNA-synth_II/BPL/LPL"/>
</dbReference>
<dbReference type="GO" id="GO:0006433">
    <property type="term" value="P:prolyl-tRNA aminoacylation"/>
    <property type="evidence" value="ECO:0007669"/>
    <property type="project" value="InterPro"/>
</dbReference>
<feature type="region of interest" description="Disordered" evidence="9">
    <location>
        <begin position="1"/>
        <end position="32"/>
    </location>
</feature>
<dbReference type="GO" id="GO:0004827">
    <property type="term" value="F:proline-tRNA ligase activity"/>
    <property type="evidence" value="ECO:0007669"/>
    <property type="project" value="UniProtKB-EC"/>
</dbReference>
<dbReference type="CDD" id="cd00862">
    <property type="entry name" value="ProRS_anticodon_zinc"/>
    <property type="match status" value="1"/>
</dbReference>
<dbReference type="PROSITE" id="PS50862">
    <property type="entry name" value="AA_TRNA_LIGASE_II"/>
    <property type="match status" value="1"/>
</dbReference>
<dbReference type="InterPro" id="IPR016061">
    <property type="entry name" value="Pro-tRNA_ligase_II_C"/>
</dbReference>
<evidence type="ECO:0000313" key="12">
    <source>
        <dbReference type="Proteomes" id="UP001457282"/>
    </source>
</evidence>
<dbReference type="HAMAP" id="MF_01571">
    <property type="entry name" value="Pro_tRNA_synth_type3"/>
    <property type="match status" value="1"/>
</dbReference>
<evidence type="ECO:0000256" key="2">
    <source>
        <dbReference type="ARBA" id="ARBA00022598"/>
    </source>
</evidence>
<dbReference type="PRINTS" id="PR01046">
    <property type="entry name" value="TRNASYNTHPRO"/>
</dbReference>
<feature type="domain" description="Aminoacyl-transfer RNA synthetases class-II family profile" evidence="10">
    <location>
        <begin position="76"/>
        <end position="418"/>
    </location>
</feature>
<dbReference type="GO" id="GO:0017101">
    <property type="term" value="C:aminoacyl-tRNA synthetase multienzyme complex"/>
    <property type="evidence" value="ECO:0007669"/>
    <property type="project" value="TreeGrafter"/>
</dbReference>
<organism evidence="11 12">
    <name type="scientific">Rubus argutus</name>
    <name type="common">Southern blackberry</name>
    <dbReference type="NCBI Taxonomy" id="59490"/>
    <lineage>
        <taxon>Eukaryota</taxon>
        <taxon>Viridiplantae</taxon>
        <taxon>Streptophyta</taxon>
        <taxon>Embryophyta</taxon>
        <taxon>Tracheophyta</taxon>
        <taxon>Spermatophyta</taxon>
        <taxon>Magnoliopsida</taxon>
        <taxon>eudicotyledons</taxon>
        <taxon>Gunneridae</taxon>
        <taxon>Pentapetalae</taxon>
        <taxon>rosids</taxon>
        <taxon>fabids</taxon>
        <taxon>Rosales</taxon>
        <taxon>Rosaceae</taxon>
        <taxon>Rosoideae</taxon>
        <taxon>Rosoideae incertae sedis</taxon>
        <taxon>Rubus</taxon>
    </lineage>
</organism>
<dbReference type="SMART" id="SM00946">
    <property type="entry name" value="ProRS-C_1"/>
    <property type="match status" value="1"/>
</dbReference>
<evidence type="ECO:0000256" key="1">
    <source>
        <dbReference type="ARBA" id="ARBA00012831"/>
    </source>
</evidence>
<evidence type="ECO:0000256" key="8">
    <source>
        <dbReference type="ARBA" id="ARBA00047671"/>
    </source>
</evidence>
<dbReference type="SUPFAM" id="SSF52954">
    <property type="entry name" value="Class II aaRS ABD-related"/>
    <property type="match status" value="1"/>
</dbReference>
<accession>A0AAW1XEK3</accession>
<dbReference type="NCBIfam" id="TIGR00408">
    <property type="entry name" value="proS_fam_I"/>
    <property type="match status" value="1"/>
</dbReference>
<dbReference type="FunFam" id="3.40.50.800:FF:000005">
    <property type="entry name" value="bifunctional glutamate/proline--tRNA ligase"/>
    <property type="match status" value="1"/>
</dbReference>
<dbReference type="InterPro" id="IPR036621">
    <property type="entry name" value="Anticodon-bd_dom_sf"/>
</dbReference>
<evidence type="ECO:0000259" key="10">
    <source>
        <dbReference type="PROSITE" id="PS50862"/>
    </source>
</evidence>
<dbReference type="GO" id="GO:0005737">
    <property type="term" value="C:cytoplasm"/>
    <property type="evidence" value="ECO:0007669"/>
    <property type="project" value="InterPro"/>
</dbReference>
<proteinExistence type="inferred from homology"/>
<dbReference type="Pfam" id="PF00587">
    <property type="entry name" value="tRNA-synt_2b"/>
    <property type="match status" value="1"/>
</dbReference>
<dbReference type="Gene3D" id="3.30.930.10">
    <property type="entry name" value="Bira Bifunctional Protein, Domain 2"/>
    <property type="match status" value="1"/>
</dbReference>
<dbReference type="InterPro" id="IPR017449">
    <property type="entry name" value="Pro-tRNA_synth_II"/>
</dbReference>
<dbReference type="EC" id="6.1.1.15" evidence="1"/>
<comment type="catalytic activity">
    <reaction evidence="8">
        <text>tRNA(Pro) + L-proline + ATP = L-prolyl-tRNA(Pro) + AMP + diphosphate</text>
        <dbReference type="Rhea" id="RHEA:14305"/>
        <dbReference type="Rhea" id="RHEA-COMP:9700"/>
        <dbReference type="Rhea" id="RHEA-COMP:9702"/>
        <dbReference type="ChEBI" id="CHEBI:30616"/>
        <dbReference type="ChEBI" id="CHEBI:33019"/>
        <dbReference type="ChEBI" id="CHEBI:60039"/>
        <dbReference type="ChEBI" id="CHEBI:78442"/>
        <dbReference type="ChEBI" id="CHEBI:78532"/>
        <dbReference type="ChEBI" id="CHEBI:456215"/>
        <dbReference type="EC" id="6.1.1.15"/>
    </reaction>
</comment>
<evidence type="ECO:0000256" key="5">
    <source>
        <dbReference type="ARBA" id="ARBA00022917"/>
    </source>
</evidence>
<dbReference type="CDD" id="cd00778">
    <property type="entry name" value="ProRS_core_arch_euk"/>
    <property type="match status" value="1"/>
</dbReference>
<dbReference type="InterPro" id="IPR033721">
    <property type="entry name" value="ProRS_core_arch_euk"/>
</dbReference>
<dbReference type="InterPro" id="IPR002316">
    <property type="entry name" value="Pro-tRNA-ligase_IIa"/>
</dbReference>
<keyword evidence="12" id="KW-1185">Reference proteome</keyword>
<dbReference type="InterPro" id="IPR006195">
    <property type="entry name" value="aa-tRNA-synth_II"/>
</dbReference>
<feature type="compositionally biased region" description="Low complexity" evidence="9">
    <location>
        <begin position="7"/>
        <end position="16"/>
    </location>
</feature>
<dbReference type="PANTHER" id="PTHR43382:SF2">
    <property type="entry name" value="BIFUNCTIONAL GLUTAMATE_PROLINE--TRNA LIGASE"/>
    <property type="match status" value="1"/>
</dbReference>
<keyword evidence="2" id="KW-0436">Ligase</keyword>
<dbReference type="EMBL" id="JBEDUW010000004">
    <property type="protein sequence ID" value="KAK9934157.1"/>
    <property type="molecule type" value="Genomic_DNA"/>
</dbReference>
<name>A0AAW1XEK3_RUBAR</name>